<reference evidence="1" key="1">
    <citation type="journal article" date="2014" name="Front. Microbiol.">
        <title>High frequency of phylogenetically diverse reductive dehalogenase-homologous genes in deep subseafloor sedimentary metagenomes.</title>
        <authorList>
            <person name="Kawai M."/>
            <person name="Futagami T."/>
            <person name="Toyoda A."/>
            <person name="Takaki Y."/>
            <person name="Nishi S."/>
            <person name="Hori S."/>
            <person name="Arai W."/>
            <person name="Tsubouchi T."/>
            <person name="Morono Y."/>
            <person name="Uchiyama I."/>
            <person name="Ito T."/>
            <person name="Fujiyama A."/>
            <person name="Inagaki F."/>
            <person name="Takami H."/>
        </authorList>
    </citation>
    <scope>NUCLEOTIDE SEQUENCE</scope>
    <source>
        <strain evidence="1">Expedition CK06-06</strain>
    </source>
</reference>
<dbReference type="EMBL" id="BARW01002046">
    <property type="protein sequence ID" value="GAI66787.1"/>
    <property type="molecule type" value="Genomic_DNA"/>
</dbReference>
<dbReference type="SUPFAM" id="SSF51126">
    <property type="entry name" value="Pectin lyase-like"/>
    <property type="match status" value="1"/>
</dbReference>
<gene>
    <name evidence="1" type="ORF">S12H4_05981</name>
</gene>
<name>X1QE62_9ZZZZ</name>
<dbReference type="AlphaFoldDB" id="X1QE62"/>
<evidence type="ECO:0000313" key="1">
    <source>
        <dbReference type="EMBL" id="GAI66787.1"/>
    </source>
</evidence>
<protein>
    <recommendedName>
        <fullName evidence="2">DUF1565 domain-containing protein</fullName>
    </recommendedName>
</protein>
<dbReference type="Gene3D" id="2.160.20.10">
    <property type="entry name" value="Single-stranded right-handed beta-helix, Pectin lyase-like"/>
    <property type="match status" value="1"/>
</dbReference>
<dbReference type="InterPro" id="IPR012334">
    <property type="entry name" value="Pectin_lyas_fold"/>
</dbReference>
<sequence>MKKKFISISIALVLALSLCLVTAVPVAAATSEVWVDDDASADWYLVEGHFATIQEGIDNVGPGGTVNVAAGTYQERPPTMEKDMEITKSLSLIGAGS</sequence>
<accession>X1QE62</accession>
<evidence type="ECO:0008006" key="2">
    <source>
        <dbReference type="Google" id="ProtNLM"/>
    </source>
</evidence>
<feature type="non-terminal residue" evidence="1">
    <location>
        <position position="97"/>
    </location>
</feature>
<organism evidence="1">
    <name type="scientific">marine sediment metagenome</name>
    <dbReference type="NCBI Taxonomy" id="412755"/>
    <lineage>
        <taxon>unclassified sequences</taxon>
        <taxon>metagenomes</taxon>
        <taxon>ecological metagenomes</taxon>
    </lineage>
</organism>
<comment type="caution">
    <text evidence="1">The sequence shown here is derived from an EMBL/GenBank/DDBJ whole genome shotgun (WGS) entry which is preliminary data.</text>
</comment>
<proteinExistence type="predicted"/>
<dbReference type="InterPro" id="IPR011050">
    <property type="entry name" value="Pectin_lyase_fold/virulence"/>
</dbReference>